<dbReference type="PRINTS" id="PR00171">
    <property type="entry name" value="SUGRTRNSPORT"/>
</dbReference>
<accession>A0A9X2XPZ8</accession>
<evidence type="ECO:0000313" key="12">
    <source>
        <dbReference type="EMBL" id="MCU7552239.1"/>
    </source>
</evidence>
<feature type="transmembrane region" description="Helical" evidence="10">
    <location>
        <begin position="200"/>
        <end position="222"/>
    </location>
</feature>
<feature type="transmembrane region" description="Helical" evidence="10">
    <location>
        <begin position="347"/>
        <end position="367"/>
    </location>
</feature>
<dbReference type="PANTHER" id="PTHR48023">
    <property type="entry name" value="D-XYLOSE-PROTON SYMPORTER-LIKE 2"/>
    <property type="match status" value="1"/>
</dbReference>
<protein>
    <submittedName>
        <fullName evidence="12">Sugar porter family MFS transporter</fullName>
    </submittedName>
</protein>
<dbReference type="Pfam" id="PF00083">
    <property type="entry name" value="Sugar_tr"/>
    <property type="match status" value="1"/>
</dbReference>
<comment type="similarity">
    <text evidence="2 9">Belongs to the major facilitator superfamily. Sugar transporter (TC 2.A.1.1) family.</text>
</comment>
<dbReference type="EMBL" id="JAOTIF010000030">
    <property type="protein sequence ID" value="MCU7552239.1"/>
    <property type="molecule type" value="Genomic_DNA"/>
</dbReference>
<evidence type="ECO:0000256" key="1">
    <source>
        <dbReference type="ARBA" id="ARBA00004651"/>
    </source>
</evidence>
<evidence type="ECO:0000256" key="9">
    <source>
        <dbReference type="RuleBase" id="RU003346"/>
    </source>
</evidence>
<keyword evidence="6 10" id="KW-0812">Transmembrane</keyword>
<dbReference type="PROSITE" id="PS50850">
    <property type="entry name" value="MFS"/>
    <property type="match status" value="1"/>
</dbReference>
<feature type="transmembrane region" description="Helical" evidence="10">
    <location>
        <begin position="315"/>
        <end position="335"/>
    </location>
</feature>
<dbReference type="InterPro" id="IPR003663">
    <property type="entry name" value="Sugar/inositol_transpt"/>
</dbReference>
<dbReference type="NCBIfam" id="TIGR00879">
    <property type="entry name" value="SP"/>
    <property type="match status" value="1"/>
</dbReference>
<dbReference type="AlphaFoldDB" id="A0A9X2XPZ8"/>
<keyword evidence="7 10" id="KW-1133">Transmembrane helix</keyword>
<comment type="subcellular location">
    <subcellularLocation>
        <location evidence="1">Cell membrane</location>
        <topology evidence="1">Multi-pass membrane protein</topology>
    </subcellularLocation>
</comment>
<dbReference type="GO" id="GO:0022857">
    <property type="term" value="F:transmembrane transporter activity"/>
    <property type="evidence" value="ECO:0007669"/>
    <property type="project" value="InterPro"/>
</dbReference>
<evidence type="ECO:0000256" key="4">
    <source>
        <dbReference type="ARBA" id="ARBA00022475"/>
    </source>
</evidence>
<dbReference type="Gene3D" id="1.20.1250.20">
    <property type="entry name" value="MFS general substrate transporter like domains"/>
    <property type="match status" value="2"/>
</dbReference>
<keyword evidence="13" id="KW-1185">Reference proteome</keyword>
<dbReference type="RefSeq" id="WP_279299681.1">
    <property type="nucleotide sequence ID" value="NZ_JAOTIF010000030.1"/>
</dbReference>
<dbReference type="InterPro" id="IPR005829">
    <property type="entry name" value="Sugar_transporter_CS"/>
</dbReference>
<keyword evidence="5" id="KW-0762">Sugar transport</keyword>
<reference evidence="12" key="2">
    <citation type="submission" date="2023-04" db="EMBL/GenBank/DDBJ databases">
        <title>Paracnuella aquatica gen. nov., sp. nov., a member of the family Chitinophagaceae isolated from a hot spring.</title>
        <authorList>
            <person name="Wang C."/>
        </authorList>
    </citation>
    <scope>NUCLEOTIDE SEQUENCE</scope>
    <source>
        <strain evidence="12">LB-8</strain>
    </source>
</reference>
<feature type="transmembrane region" description="Helical" evidence="10">
    <location>
        <begin position="279"/>
        <end position="303"/>
    </location>
</feature>
<keyword evidence="4" id="KW-1003">Cell membrane</keyword>
<dbReference type="InterPro" id="IPR036259">
    <property type="entry name" value="MFS_trans_sf"/>
</dbReference>
<gene>
    <name evidence="12" type="ORF">OCK74_24180</name>
</gene>
<evidence type="ECO:0000256" key="10">
    <source>
        <dbReference type="SAM" id="Phobius"/>
    </source>
</evidence>
<feature type="transmembrane region" description="Helical" evidence="10">
    <location>
        <begin position="410"/>
        <end position="429"/>
    </location>
</feature>
<dbReference type="InterPro" id="IPR005828">
    <property type="entry name" value="MFS_sugar_transport-like"/>
</dbReference>
<reference evidence="12" key="1">
    <citation type="submission" date="2022-09" db="EMBL/GenBank/DDBJ databases">
        <authorList>
            <person name="Yuan C."/>
            <person name="Ke Z."/>
        </authorList>
    </citation>
    <scope>NUCLEOTIDE SEQUENCE</scope>
    <source>
        <strain evidence="12">LB-8</strain>
    </source>
</reference>
<feature type="transmembrane region" description="Helical" evidence="10">
    <location>
        <begin position="124"/>
        <end position="145"/>
    </location>
</feature>
<evidence type="ECO:0000313" key="13">
    <source>
        <dbReference type="Proteomes" id="UP001155483"/>
    </source>
</evidence>
<proteinExistence type="inferred from homology"/>
<dbReference type="SUPFAM" id="SSF103473">
    <property type="entry name" value="MFS general substrate transporter"/>
    <property type="match status" value="1"/>
</dbReference>
<dbReference type="PROSITE" id="PS00217">
    <property type="entry name" value="SUGAR_TRANSPORT_2"/>
    <property type="match status" value="1"/>
</dbReference>
<feature type="transmembrane region" description="Helical" evidence="10">
    <location>
        <begin position="98"/>
        <end position="118"/>
    </location>
</feature>
<feature type="transmembrane region" description="Helical" evidence="10">
    <location>
        <begin position="373"/>
        <end position="398"/>
    </location>
</feature>
<keyword evidence="8 10" id="KW-0472">Membrane</keyword>
<evidence type="ECO:0000259" key="11">
    <source>
        <dbReference type="PROSITE" id="PS50850"/>
    </source>
</evidence>
<dbReference type="FunFam" id="1.20.1250.20:FF:000122">
    <property type="entry name" value="D-xylose transporter XylE"/>
    <property type="match status" value="1"/>
</dbReference>
<evidence type="ECO:0000256" key="7">
    <source>
        <dbReference type="ARBA" id="ARBA00022989"/>
    </source>
</evidence>
<evidence type="ECO:0000256" key="6">
    <source>
        <dbReference type="ARBA" id="ARBA00022692"/>
    </source>
</evidence>
<sequence>MFDCLQFCYFNLNDSSKMIMPMKISGSTYLILICLTAGLGGFLFGFDTAVISGGINFLRTQFQLSAAMEGWIMSSALLGCVSGAAIAGWMADRFGRKMVLAASAWLFIISAIYCAVAITPTHLVIARLIGGVGVGFAAMVAPMFISEMAPAHLRGRLVSLYQLSITLGILCSYLSNAWLLNIAGSTRFGNWMDFYFVDEVWRAMLGSNAIPAILFYLMLLLVPESPRWLIAKGKNQQGLDILSRINGPEKAQIESEEIIATLKEENGSFNELFSKKFRIALLIGLVLPFLSQLSGITTVMYYAPAIFEKAGFQASSAMGTAALIGFFNMIFTVVAIWKIDVWGRKPLLIAGFGGLSIALLAIGGLFSGGQGTILLVAAFIFYIAVFAATLGPGVWVVIAEIYPTSIRGRAMSLATLSLFLGSTFVTQTYPLLRESIGIGMTFMLYGLVMIPALFFVIKYIPETKGRTLEEIEHNWKEKAHQKEEKTYLTTT</sequence>
<name>A0A9X2XPZ8_9BACT</name>
<dbReference type="GO" id="GO:0005886">
    <property type="term" value="C:plasma membrane"/>
    <property type="evidence" value="ECO:0007669"/>
    <property type="project" value="UniProtKB-SubCell"/>
</dbReference>
<feature type="transmembrane region" description="Helical" evidence="10">
    <location>
        <begin position="157"/>
        <end position="180"/>
    </location>
</feature>
<keyword evidence="3 9" id="KW-0813">Transport</keyword>
<feature type="domain" description="Major facilitator superfamily (MFS) profile" evidence="11">
    <location>
        <begin position="33"/>
        <end position="464"/>
    </location>
</feature>
<organism evidence="12 13">
    <name type="scientific">Paraflavisolibacter caeni</name>
    <dbReference type="NCBI Taxonomy" id="2982496"/>
    <lineage>
        <taxon>Bacteria</taxon>
        <taxon>Pseudomonadati</taxon>
        <taxon>Bacteroidota</taxon>
        <taxon>Chitinophagia</taxon>
        <taxon>Chitinophagales</taxon>
        <taxon>Chitinophagaceae</taxon>
        <taxon>Paraflavisolibacter</taxon>
    </lineage>
</organism>
<evidence type="ECO:0000256" key="8">
    <source>
        <dbReference type="ARBA" id="ARBA00023136"/>
    </source>
</evidence>
<feature type="transmembrane region" description="Helical" evidence="10">
    <location>
        <begin position="435"/>
        <end position="457"/>
    </location>
</feature>
<dbReference type="InterPro" id="IPR050820">
    <property type="entry name" value="MFS_Sugar_Transporter"/>
</dbReference>
<dbReference type="PANTHER" id="PTHR48023:SF4">
    <property type="entry name" value="D-XYLOSE-PROTON SYMPORTER-LIKE 2"/>
    <property type="match status" value="1"/>
</dbReference>
<feature type="transmembrane region" description="Helical" evidence="10">
    <location>
        <begin position="28"/>
        <end position="51"/>
    </location>
</feature>
<dbReference type="Proteomes" id="UP001155483">
    <property type="component" value="Unassembled WGS sequence"/>
</dbReference>
<evidence type="ECO:0000256" key="5">
    <source>
        <dbReference type="ARBA" id="ARBA00022597"/>
    </source>
</evidence>
<dbReference type="InterPro" id="IPR020846">
    <property type="entry name" value="MFS_dom"/>
</dbReference>
<evidence type="ECO:0000256" key="3">
    <source>
        <dbReference type="ARBA" id="ARBA00022448"/>
    </source>
</evidence>
<comment type="caution">
    <text evidence="12">The sequence shown here is derived from an EMBL/GenBank/DDBJ whole genome shotgun (WGS) entry which is preliminary data.</text>
</comment>
<evidence type="ECO:0000256" key="2">
    <source>
        <dbReference type="ARBA" id="ARBA00010992"/>
    </source>
</evidence>
<dbReference type="PROSITE" id="PS00216">
    <property type="entry name" value="SUGAR_TRANSPORT_1"/>
    <property type="match status" value="2"/>
</dbReference>
<feature type="transmembrane region" description="Helical" evidence="10">
    <location>
        <begin position="71"/>
        <end position="91"/>
    </location>
</feature>